<dbReference type="Gene3D" id="3.20.20.80">
    <property type="entry name" value="Glycosidases"/>
    <property type="match status" value="1"/>
</dbReference>
<dbReference type="PRINTS" id="PR00741">
    <property type="entry name" value="GLHYDRLASE29"/>
</dbReference>
<dbReference type="SUPFAM" id="SSF51445">
    <property type="entry name" value="(Trans)glycosidases"/>
    <property type="match status" value="1"/>
</dbReference>
<dbReference type="EMBL" id="CP033433">
    <property type="protein sequence ID" value="AYQ75635.1"/>
    <property type="molecule type" value="Genomic_DNA"/>
</dbReference>
<evidence type="ECO:0000256" key="4">
    <source>
        <dbReference type="ARBA" id="ARBA00022729"/>
    </source>
</evidence>
<keyword evidence="5" id="KW-0378">Hydrolase</keyword>
<sequence>MPEAKPYIREFERLGFGMFIHWGLYSQMARGEWIMKLQGIPREEYRRLQNTFTADDFDARAIARLARRAGMKYIVLTARHHEGFSLFDTKGLSDYDSVHSPAARDLIAEFAEGCRAEGIVPFFYHTTLDWYQENYKDDFDSYLRYLQQSVELLCTHYGKIGGMWFDGNWDKPEADWREDELYGMIRRMQPEAIIVNNSGLHRQGGYGHPEIDSVTFEQGRPQPMDRKGKSKYVAAEMCQTMGAFWGYSGSDFAFKSPKELIEHLCACRKVGANYLLNIGLTGTGSVAKLQEAMLETVGEWLRVFAPAVYATTPCGIAGHGEDFGLAGEDGKLYFFVHRLSAAGDWNVTVPSGGVGPRTYTGVRKKIRSVRWLDNGEELAFVQDADKDLFSFQATGYPYGIDYVVRVAVAVVEE</sequence>
<comment type="function">
    <text evidence="1">Alpha-L-fucosidase is responsible for hydrolyzing the alpha-1,6-linked fucose joined to the reducing-end N-acetylglucosamine of the carbohydrate moieties of glycoproteins.</text>
</comment>
<feature type="site" description="May be important for catalysis" evidence="7">
    <location>
        <position position="238"/>
    </location>
</feature>
<dbReference type="InterPro" id="IPR057739">
    <property type="entry name" value="Glyco_hydro_29_N"/>
</dbReference>
<evidence type="ECO:0000259" key="8">
    <source>
        <dbReference type="Pfam" id="PF01120"/>
    </source>
</evidence>
<dbReference type="Pfam" id="PF01120">
    <property type="entry name" value="Alpha_L_fucos"/>
    <property type="match status" value="1"/>
</dbReference>
<dbReference type="GO" id="GO:0005764">
    <property type="term" value="C:lysosome"/>
    <property type="evidence" value="ECO:0007669"/>
    <property type="project" value="TreeGrafter"/>
</dbReference>
<evidence type="ECO:0000256" key="1">
    <source>
        <dbReference type="ARBA" id="ARBA00004071"/>
    </source>
</evidence>
<keyword evidence="10" id="KW-1185">Reference proteome</keyword>
<organism evidence="9 10">
    <name type="scientific">Cohnella candidum</name>
    <dbReference type="NCBI Taxonomy" id="2674991"/>
    <lineage>
        <taxon>Bacteria</taxon>
        <taxon>Bacillati</taxon>
        <taxon>Bacillota</taxon>
        <taxon>Bacilli</taxon>
        <taxon>Bacillales</taxon>
        <taxon>Paenibacillaceae</taxon>
        <taxon>Cohnella</taxon>
    </lineage>
</organism>
<keyword evidence="4" id="KW-0732">Signal</keyword>
<evidence type="ECO:0000313" key="9">
    <source>
        <dbReference type="EMBL" id="AYQ75635.1"/>
    </source>
</evidence>
<evidence type="ECO:0000313" key="10">
    <source>
        <dbReference type="Proteomes" id="UP000269097"/>
    </source>
</evidence>
<gene>
    <name evidence="9" type="ORF">EAV92_13165</name>
</gene>
<dbReference type="InterPro" id="IPR017853">
    <property type="entry name" value="GH"/>
</dbReference>
<evidence type="ECO:0000256" key="5">
    <source>
        <dbReference type="ARBA" id="ARBA00022801"/>
    </source>
</evidence>
<dbReference type="InterPro" id="IPR000933">
    <property type="entry name" value="Glyco_hydro_29"/>
</dbReference>
<dbReference type="PANTHER" id="PTHR10030">
    <property type="entry name" value="ALPHA-L-FUCOSIDASE"/>
    <property type="match status" value="1"/>
</dbReference>
<dbReference type="InterPro" id="IPR016286">
    <property type="entry name" value="FUC_metazoa-typ"/>
</dbReference>
<protein>
    <recommendedName>
        <fullName evidence="3">alpha-L-fucosidase</fullName>
        <ecNumber evidence="3">3.2.1.51</ecNumber>
    </recommendedName>
</protein>
<dbReference type="GO" id="GO:0004560">
    <property type="term" value="F:alpha-L-fucosidase activity"/>
    <property type="evidence" value="ECO:0007669"/>
    <property type="project" value="InterPro"/>
</dbReference>
<dbReference type="GO" id="GO:0006004">
    <property type="term" value="P:fucose metabolic process"/>
    <property type="evidence" value="ECO:0007669"/>
    <property type="project" value="InterPro"/>
</dbReference>
<evidence type="ECO:0000256" key="3">
    <source>
        <dbReference type="ARBA" id="ARBA00012662"/>
    </source>
</evidence>
<name>A0A3G3K594_9BACL</name>
<proteinExistence type="inferred from homology"/>
<dbReference type="AlphaFoldDB" id="A0A3G3K594"/>
<dbReference type="PIRSF" id="PIRSF001092">
    <property type="entry name" value="Alpha-L-fucosidase"/>
    <property type="match status" value="1"/>
</dbReference>
<dbReference type="EC" id="3.2.1.51" evidence="3"/>
<keyword evidence="6" id="KW-0326">Glycosidase</keyword>
<evidence type="ECO:0000256" key="2">
    <source>
        <dbReference type="ARBA" id="ARBA00007951"/>
    </source>
</evidence>
<accession>A0A3G3K594</accession>
<comment type="similarity">
    <text evidence="2">Belongs to the glycosyl hydrolase 29 family.</text>
</comment>
<reference evidence="9 10" key="1">
    <citation type="submission" date="2018-10" db="EMBL/GenBank/DDBJ databases">
        <title>Genome Sequence of Cohnella sp.</title>
        <authorList>
            <person name="Srinivasan S."/>
            <person name="Kim M.K."/>
        </authorList>
    </citation>
    <scope>NUCLEOTIDE SEQUENCE [LARGE SCALE GENOMIC DNA]</scope>
    <source>
        <strain evidence="9 10">18JY8-7</strain>
    </source>
</reference>
<dbReference type="PANTHER" id="PTHR10030:SF37">
    <property type="entry name" value="ALPHA-L-FUCOSIDASE-RELATED"/>
    <property type="match status" value="1"/>
</dbReference>
<dbReference type="KEGG" id="coh:EAV92_13165"/>
<dbReference type="GO" id="GO:0016139">
    <property type="term" value="P:glycoside catabolic process"/>
    <property type="evidence" value="ECO:0007669"/>
    <property type="project" value="TreeGrafter"/>
</dbReference>
<evidence type="ECO:0000256" key="7">
    <source>
        <dbReference type="PIRSR" id="PIRSR001092-1"/>
    </source>
</evidence>
<dbReference type="Proteomes" id="UP000269097">
    <property type="component" value="Chromosome"/>
</dbReference>
<evidence type="ECO:0000256" key="6">
    <source>
        <dbReference type="ARBA" id="ARBA00023295"/>
    </source>
</evidence>
<feature type="domain" description="Glycoside hydrolase family 29 N-terminal" evidence="8">
    <location>
        <begin position="6"/>
        <end position="303"/>
    </location>
</feature>
<dbReference type="SMART" id="SM00812">
    <property type="entry name" value="Alpha_L_fucos"/>
    <property type="match status" value="1"/>
</dbReference>